<dbReference type="AlphaFoldDB" id="A0A437N710"/>
<evidence type="ECO:0000313" key="7">
    <source>
        <dbReference type="EMBL" id="RVU05700.1"/>
    </source>
</evidence>
<dbReference type="Proteomes" id="UP000282837">
    <property type="component" value="Unassembled WGS sequence"/>
</dbReference>
<dbReference type="PROSITE" id="PS01081">
    <property type="entry name" value="HTH_TETR_1"/>
    <property type="match status" value="1"/>
</dbReference>
<dbReference type="Pfam" id="PF00440">
    <property type="entry name" value="TetR_N"/>
    <property type="match status" value="1"/>
</dbReference>
<dbReference type="InterPro" id="IPR050109">
    <property type="entry name" value="HTH-type_TetR-like_transc_reg"/>
</dbReference>
<dbReference type="InterPro" id="IPR009057">
    <property type="entry name" value="Homeodomain-like_sf"/>
</dbReference>
<evidence type="ECO:0000256" key="5">
    <source>
        <dbReference type="SAM" id="MobiDB-lite"/>
    </source>
</evidence>
<dbReference type="OrthoDB" id="2356263at2"/>
<evidence type="ECO:0000259" key="6">
    <source>
        <dbReference type="PROSITE" id="PS50977"/>
    </source>
</evidence>
<organism evidence="7 8">
    <name type="scientific">Novosphingobium umbonatum</name>
    <dbReference type="NCBI Taxonomy" id="1908524"/>
    <lineage>
        <taxon>Bacteria</taxon>
        <taxon>Pseudomonadati</taxon>
        <taxon>Pseudomonadota</taxon>
        <taxon>Alphaproteobacteria</taxon>
        <taxon>Sphingomonadales</taxon>
        <taxon>Sphingomonadaceae</taxon>
        <taxon>Novosphingobium</taxon>
    </lineage>
</organism>
<proteinExistence type="predicted"/>
<dbReference type="InterPro" id="IPR001647">
    <property type="entry name" value="HTH_TetR"/>
</dbReference>
<feature type="DNA-binding region" description="H-T-H motif" evidence="4">
    <location>
        <begin position="48"/>
        <end position="67"/>
    </location>
</feature>
<dbReference type="InterPro" id="IPR036271">
    <property type="entry name" value="Tet_transcr_reg_TetR-rel_C_sf"/>
</dbReference>
<dbReference type="InterPro" id="IPR041586">
    <property type="entry name" value="PsrA_TetR_C"/>
</dbReference>
<evidence type="ECO:0000256" key="2">
    <source>
        <dbReference type="ARBA" id="ARBA00023125"/>
    </source>
</evidence>
<dbReference type="SUPFAM" id="SSF48498">
    <property type="entry name" value="Tetracyclin repressor-like, C-terminal domain"/>
    <property type="match status" value="1"/>
</dbReference>
<evidence type="ECO:0000256" key="1">
    <source>
        <dbReference type="ARBA" id="ARBA00023015"/>
    </source>
</evidence>
<dbReference type="PANTHER" id="PTHR30055">
    <property type="entry name" value="HTH-TYPE TRANSCRIPTIONAL REGULATOR RUTR"/>
    <property type="match status" value="1"/>
</dbReference>
<name>A0A437N710_9SPHN</name>
<feature type="region of interest" description="Disordered" evidence="5">
    <location>
        <begin position="1"/>
        <end position="22"/>
    </location>
</feature>
<dbReference type="InterPro" id="IPR023772">
    <property type="entry name" value="DNA-bd_HTH_TetR-type_CS"/>
</dbReference>
<keyword evidence="1" id="KW-0805">Transcription regulation</keyword>
<feature type="domain" description="HTH tetR-type" evidence="6">
    <location>
        <begin position="25"/>
        <end position="85"/>
    </location>
</feature>
<dbReference type="RefSeq" id="WP_127707591.1">
    <property type="nucleotide sequence ID" value="NZ_SACO01000004.1"/>
</dbReference>
<reference evidence="7 8" key="1">
    <citation type="submission" date="2019-01" db="EMBL/GenBank/DDBJ databases">
        <authorList>
            <person name="Chen W.-M."/>
        </authorList>
    </citation>
    <scope>NUCLEOTIDE SEQUENCE [LARGE SCALE GENOMIC DNA]</scope>
    <source>
        <strain evidence="7 8">FSY-9</strain>
    </source>
</reference>
<dbReference type="GO" id="GO:0000976">
    <property type="term" value="F:transcription cis-regulatory region binding"/>
    <property type="evidence" value="ECO:0007669"/>
    <property type="project" value="TreeGrafter"/>
</dbReference>
<sequence>MTSRPIDPDTAPAQAAGPKRRANGVARRKLIMDAAERIFAERGYFGSTMREVSQESGAALGVIHHHFPSKGQLFAEVVERKRERLLAIIRDSLDKVEAGPQAAQGTIEAFLGPFFRICADNRHEFRDYIVLTSHFMSHYGQAEVGDALGKLLPISHLFMERLGQTAPAMSKAHLQMATYLIEAALVFMVQDTGFLDSMSGGDLSKANLDALIEEASVFFAGGVQALAAAPA</sequence>
<keyword evidence="8" id="KW-1185">Reference proteome</keyword>
<evidence type="ECO:0000313" key="8">
    <source>
        <dbReference type="Proteomes" id="UP000282837"/>
    </source>
</evidence>
<dbReference type="Gene3D" id="1.10.357.10">
    <property type="entry name" value="Tetracycline Repressor, domain 2"/>
    <property type="match status" value="1"/>
</dbReference>
<protein>
    <submittedName>
        <fullName evidence="7">TetR/AcrR family transcriptional regulator</fullName>
    </submittedName>
</protein>
<dbReference type="PANTHER" id="PTHR30055:SF234">
    <property type="entry name" value="HTH-TYPE TRANSCRIPTIONAL REGULATOR BETI"/>
    <property type="match status" value="1"/>
</dbReference>
<accession>A0A437N710</accession>
<gene>
    <name evidence="7" type="ORF">EOE18_06820</name>
</gene>
<evidence type="ECO:0000256" key="3">
    <source>
        <dbReference type="ARBA" id="ARBA00023163"/>
    </source>
</evidence>
<comment type="caution">
    <text evidence="7">The sequence shown here is derived from an EMBL/GenBank/DDBJ whole genome shotgun (WGS) entry which is preliminary data.</text>
</comment>
<dbReference type="GO" id="GO:0003700">
    <property type="term" value="F:DNA-binding transcription factor activity"/>
    <property type="evidence" value="ECO:0007669"/>
    <property type="project" value="TreeGrafter"/>
</dbReference>
<keyword evidence="2 4" id="KW-0238">DNA-binding</keyword>
<evidence type="ECO:0000256" key="4">
    <source>
        <dbReference type="PROSITE-ProRule" id="PRU00335"/>
    </source>
</evidence>
<dbReference type="EMBL" id="SACO01000004">
    <property type="protein sequence ID" value="RVU05700.1"/>
    <property type="molecule type" value="Genomic_DNA"/>
</dbReference>
<dbReference type="SUPFAM" id="SSF46689">
    <property type="entry name" value="Homeodomain-like"/>
    <property type="match status" value="1"/>
</dbReference>
<dbReference type="PROSITE" id="PS50977">
    <property type="entry name" value="HTH_TETR_2"/>
    <property type="match status" value="1"/>
</dbReference>
<dbReference type="PRINTS" id="PR00455">
    <property type="entry name" value="HTHTETR"/>
</dbReference>
<dbReference type="Pfam" id="PF17939">
    <property type="entry name" value="TetR_C_30"/>
    <property type="match status" value="1"/>
</dbReference>
<keyword evidence="3" id="KW-0804">Transcription</keyword>